<dbReference type="Proteomes" id="UP000676028">
    <property type="component" value="Unassembled WGS sequence"/>
</dbReference>
<proteinExistence type="predicted"/>
<dbReference type="Pfam" id="PF04967">
    <property type="entry name" value="HTH_10"/>
    <property type="match status" value="1"/>
</dbReference>
<organism evidence="4 8">
    <name type="scientific">Haloferax volcanii</name>
    <name type="common">Halobacterium volcanii</name>
    <dbReference type="NCBI Taxonomy" id="2246"/>
    <lineage>
        <taxon>Archaea</taxon>
        <taxon>Methanobacteriati</taxon>
        <taxon>Methanobacteriota</taxon>
        <taxon>Stenosarchaea group</taxon>
        <taxon>Halobacteria</taxon>
        <taxon>Halobacteriales</taxon>
        <taxon>Haloferacaceae</taxon>
        <taxon>Haloferax</taxon>
    </lineage>
</organism>
<dbReference type="RefSeq" id="WP_004041019.1">
    <property type="nucleotide sequence ID" value="NZ_JAERQU010000002.1"/>
</dbReference>
<keyword evidence="2" id="KW-0804">Transcription</keyword>
<dbReference type="PANTHER" id="PTHR34236:SF1">
    <property type="entry name" value="DIMETHYL SULFOXIDE REDUCTASE TRANSCRIPTIONAL ACTIVATOR"/>
    <property type="match status" value="1"/>
</dbReference>
<evidence type="ECO:0000313" key="4">
    <source>
        <dbReference type="EMBL" id="MBS8118217.1"/>
    </source>
</evidence>
<evidence type="ECO:0000313" key="8">
    <source>
        <dbReference type="Proteomes" id="UP000679371"/>
    </source>
</evidence>
<dbReference type="Proteomes" id="UP000679789">
    <property type="component" value="Unassembled WGS sequence"/>
</dbReference>
<feature type="domain" description="HTH bat-type" evidence="3">
    <location>
        <begin position="188"/>
        <end position="239"/>
    </location>
</feature>
<dbReference type="Proteomes" id="UP000679371">
    <property type="component" value="Unassembled WGS sequence"/>
</dbReference>
<dbReference type="PANTHER" id="PTHR34236">
    <property type="entry name" value="DIMETHYL SULFOXIDE REDUCTASE TRANSCRIPTIONAL ACTIVATOR"/>
    <property type="match status" value="1"/>
</dbReference>
<dbReference type="InterPro" id="IPR013324">
    <property type="entry name" value="RNA_pol_sigma_r3/r4-like"/>
</dbReference>
<dbReference type="InterPro" id="IPR007050">
    <property type="entry name" value="HTH_bacterioopsin"/>
</dbReference>
<evidence type="ECO:0000313" key="6">
    <source>
        <dbReference type="EMBL" id="MBS8127097.1"/>
    </source>
</evidence>
<dbReference type="EMBL" id="JAERQX010000002">
    <property type="protein sequence ID" value="MBS8130963.1"/>
    <property type="molecule type" value="Genomic_DNA"/>
</dbReference>
<dbReference type="Proteomes" id="UP000678484">
    <property type="component" value="Unassembled WGS sequence"/>
</dbReference>
<dbReference type="OMA" id="RAQTHLI"/>
<reference evidence="4" key="1">
    <citation type="journal article" date="2021" name="Nat. Microbiol.">
        <title>Cell division in the archaeon Haloferax volcanii relies on two FtsZ proteins with distinct functions in division ring assembly and constriction.</title>
        <authorList>
            <person name="Liao Y."/>
            <person name="Ithurbide S."/>
            <person name="Evenhuis C."/>
            <person name="Loewe J."/>
            <person name="Duggin I.G."/>
        </authorList>
    </citation>
    <scope>NUCLEOTIDE SEQUENCE</scope>
    <source>
        <strain evidence="4">H98</strain>
        <strain evidence="7">ID112 - delta_ftsZ1_delta_ftsZ2</strain>
        <strain evidence="5">ID76 - delta_ftsZ1</strain>
        <strain evidence="6">ID77 - delta_ftsZ2</strain>
    </source>
</reference>
<dbReference type="AlphaFoldDB" id="A0A8T5BX56"/>
<evidence type="ECO:0000259" key="3">
    <source>
        <dbReference type="Pfam" id="PF04967"/>
    </source>
</evidence>
<accession>A0A8T5BX56</accession>
<evidence type="ECO:0000313" key="7">
    <source>
        <dbReference type="EMBL" id="MBS8130963.1"/>
    </source>
</evidence>
<protein>
    <submittedName>
        <fullName evidence="4">Helix-turn-helix domain-containing protein</fullName>
    </submittedName>
</protein>
<evidence type="ECO:0000256" key="2">
    <source>
        <dbReference type="ARBA" id="ARBA00023163"/>
    </source>
</evidence>
<keyword evidence="1" id="KW-0805">Transcription regulation</keyword>
<sequence length="252" mass="27770">MGAEDGDRLGRFDTPMTDRRESGRMGLIAEFDIDCDALPLTGVAAAVPEATLALELQYNHGERPMFIVTATGGETRALEGAMDDAFDVADWTRIGESGETRRYQAAPARSFEEQLGDSLDDLAGLEALATADAIIERIEVRPAGWRQTGWFADRDEFGRFASFWRRSAGFELRRLARDGDPEPPGEGLTDRQNEALRTAYELGYFDIPRGATLREVADELGITASSASERLRRAQTRLIAETVATTWPPLPN</sequence>
<evidence type="ECO:0000313" key="5">
    <source>
        <dbReference type="EMBL" id="MBS8123229.1"/>
    </source>
</evidence>
<evidence type="ECO:0000256" key="1">
    <source>
        <dbReference type="ARBA" id="ARBA00023015"/>
    </source>
</evidence>
<gene>
    <name evidence="4" type="ORF">JK351_03405</name>
    <name evidence="7" type="ORF">JK352_03405</name>
    <name evidence="6" type="ORF">JK353_03405</name>
    <name evidence="5" type="ORF">JK354_03405</name>
</gene>
<dbReference type="EMBL" id="JAERQV010000002">
    <property type="protein sequence ID" value="MBS8123229.1"/>
    <property type="molecule type" value="Genomic_DNA"/>
</dbReference>
<name>A0A8T5BX56_HALVO</name>
<dbReference type="EMBL" id="JAERQU010000002">
    <property type="protein sequence ID" value="MBS8118217.1"/>
    <property type="molecule type" value="Genomic_DNA"/>
</dbReference>
<dbReference type="SUPFAM" id="SSF88659">
    <property type="entry name" value="Sigma3 and sigma4 domains of RNA polymerase sigma factors"/>
    <property type="match status" value="1"/>
</dbReference>
<dbReference type="EMBL" id="JAERQW010000002">
    <property type="protein sequence ID" value="MBS8127097.1"/>
    <property type="molecule type" value="Genomic_DNA"/>
</dbReference>
<comment type="caution">
    <text evidence="4">The sequence shown here is derived from an EMBL/GenBank/DDBJ whole genome shotgun (WGS) entry which is preliminary data.</text>
</comment>